<feature type="coiled-coil region" evidence="1">
    <location>
        <begin position="7"/>
        <end position="51"/>
    </location>
</feature>
<name>A0A849CQH3_PASMD</name>
<evidence type="ECO:0000313" key="2">
    <source>
        <dbReference type="EMBL" id="NNI79796.1"/>
    </source>
</evidence>
<organism evidence="2 3">
    <name type="scientific">Pasteurella multocida</name>
    <dbReference type="NCBI Taxonomy" id="747"/>
    <lineage>
        <taxon>Bacteria</taxon>
        <taxon>Pseudomonadati</taxon>
        <taxon>Pseudomonadota</taxon>
        <taxon>Gammaproteobacteria</taxon>
        <taxon>Pasteurellales</taxon>
        <taxon>Pasteurellaceae</taxon>
        <taxon>Pasteurella</taxon>
    </lineage>
</organism>
<evidence type="ECO:0000256" key="1">
    <source>
        <dbReference type="SAM" id="Coils"/>
    </source>
</evidence>
<dbReference type="EMBL" id="PPVL01000010">
    <property type="protein sequence ID" value="NNI79796.1"/>
    <property type="molecule type" value="Genomic_DNA"/>
</dbReference>
<protein>
    <submittedName>
        <fullName evidence="2">Uncharacterized protein</fullName>
    </submittedName>
</protein>
<comment type="caution">
    <text evidence="2">The sequence shown here is derived from an EMBL/GenBank/DDBJ whole genome shotgun (WGS) entry which is preliminary data.</text>
</comment>
<proteinExistence type="predicted"/>
<dbReference type="AlphaFoldDB" id="A0A849CQH3"/>
<evidence type="ECO:0000313" key="3">
    <source>
        <dbReference type="Proteomes" id="UP000540079"/>
    </source>
</evidence>
<gene>
    <name evidence="2" type="ORF">C2800_10270</name>
</gene>
<accession>A0A849CQH3</accession>
<keyword evidence="1" id="KW-0175">Coiled coil</keyword>
<sequence length="137" mass="16199">MIDFDLIERLRQEIKRSQKEYQTILRQITSLQQQEEKLTRRIAALKELVKNFQHPSWCVSPSLSPRKRVFSQDVSKLIAQVFKQDKSWNTLEQLTKRAIALDKQEGIIYDKAKYAVYTALCRLGKKDWWSVRSLIGD</sequence>
<dbReference type="RefSeq" id="WP_014668547.1">
    <property type="nucleotide sequence ID" value="NZ_CP030096.1"/>
</dbReference>
<dbReference type="Proteomes" id="UP000540079">
    <property type="component" value="Unassembled WGS sequence"/>
</dbReference>
<reference evidence="2 3" key="1">
    <citation type="journal article" date="2018" name="Front. Microbiol.">
        <title>Genetic and Phylogenetic Characteristics of Pasteurella multocida Isolates From Different Host Species.</title>
        <authorList>
            <person name="Peng Z."/>
            <person name="Liang W."/>
            <person name="Wang F."/>
            <person name="Xu Z."/>
            <person name="Xie Z."/>
            <person name="Lian Z."/>
            <person name="Hua L."/>
            <person name="Zhou R."/>
            <person name="Chen H."/>
            <person name="Wu B."/>
        </authorList>
    </citation>
    <scope>NUCLEOTIDE SEQUENCE [LARGE SCALE GENOMIC DNA]</scope>
    <source>
        <strain evidence="2 3">HNA06</strain>
    </source>
</reference>